<name>A0ACB8QY73_9AGAM</name>
<reference evidence="1" key="1">
    <citation type="submission" date="2021-02" db="EMBL/GenBank/DDBJ databases">
        <authorList>
            <consortium name="DOE Joint Genome Institute"/>
            <person name="Ahrendt S."/>
            <person name="Looney B.P."/>
            <person name="Miyauchi S."/>
            <person name="Morin E."/>
            <person name="Drula E."/>
            <person name="Courty P.E."/>
            <person name="Chicoki N."/>
            <person name="Fauchery L."/>
            <person name="Kohler A."/>
            <person name="Kuo A."/>
            <person name="Labutti K."/>
            <person name="Pangilinan J."/>
            <person name="Lipzen A."/>
            <person name="Riley R."/>
            <person name="Andreopoulos W."/>
            <person name="He G."/>
            <person name="Johnson J."/>
            <person name="Barry K.W."/>
            <person name="Grigoriev I.V."/>
            <person name="Nagy L."/>
            <person name="Hibbett D."/>
            <person name="Henrissat B."/>
            <person name="Matheny P.B."/>
            <person name="Labbe J."/>
            <person name="Martin F."/>
        </authorList>
    </citation>
    <scope>NUCLEOTIDE SEQUENCE</scope>
    <source>
        <strain evidence="1">EC-137</strain>
    </source>
</reference>
<dbReference type="EMBL" id="MU273470">
    <property type="protein sequence ID" value="KAI0036532.1"/>
    <property type="molecule type" value="Genomic_DNA"/>
</dbReference>
<proteinExistence type="predicted"/>
<protein>
    <submittedName>
        <fullName evidence="1">Sec1-like protein</fullName>
    </submittedName>
</protein>
<sequence length="998" mass="110281">MDVIKAVETYITKMVSVPSAMKVFLLDSHTTPIVSLASTQSTLLSHQVYLTDRIDNKKRDRMPHMKCVCFLRNSEESLGAVEAELKEPKYGEYYLYFSNVLSKIAIERLADADEYEVVKEVQEYFADYAPLLPSLFSLNYMSSSKSPLYGSSPNVWDPTALDRHVQGLVALLLSLKKKPIIRYERMSGMAKKLATEIQHRMSAETQLFDFRLTQVPPLLLIVDRRNDPVTPMLSQWTYQAMVHELFGIINGRVDMSRVPDIRPELAEITLTTSTDPFFQANHLATFGDLGQTLKSYVQSYQARSLAQQPSTINSISDMKRFVEEYPEFRKLGGNVSKHVALVGELSRLVGRDKLLELGEVEQGLATSSGADLKSVQAFIADSTVSPRNKLRLVILYALRYQKQRQADIANLINLALQNGVQREDAKLVYALLNVAGADQRQDDLYSTESLLAIGRSALKGLKGVENVYMQHTPHLSQTLEHLFKGRLKEASYPFLESPGPNASLQRPQDVIIFMIGGTTYAETRAVSLFNQDASQNGASGARLLLGGSCVHNSSSFLEMIRSAAANFPQSVYDPPPESASNAPALNLNLGGVNVSLGGPGVLTSGIGIVTLLSAAIILAFTMMEFIDYRRTIIDTSVVVDRSRGERLTVHFNVTFPRVPCYLLSLDVMDISGEVQRDISHHVIKTRLNADGSFVPNSAIAEMRNEIDKLNEQRSAGYCGSCYGGTPPEGGCCNTCDQVRQAYVARGWSFGNPGAIEQCVEEHWSERLQEQSSEGCNINGRVRINKVAGNIQLSPGRSFQAAASNIYELVPYLKEDGNRHDFSHTIHRLQFSTDDEYNPGKAAVSKRLREQLNIAQNPLDGHIARTSKAQWMFQYFLKVVSTQFVALDGRKTQSHQYSVTQFERDLSTGHGGQTAEGVQVQHGGAGVPGAFFNFEISPIEVRHIETRQSFAHFLTSTCAIVGGVLTVASIVDGVLFATQRSFKKTGVANGNGHTSGKLM</sequence>
<organism evidence="1 2">
    <name type="scientific">Vararia minispora EC-137</name>
    <dbReference type="NCBI Taxonomy" id="1314806"/>
    <lineage>
        <taxon>Eukaryota</taxon>
        <taxon>Fungi</taxon>
        <taxon>Dikarya</taxon>
        <taxon>Basidiomycota</taxon>
        <taxon>Agaricomycotina</taxon>
        <taxon>Agaricomycetes</taxon>
        <taxon>Russulales</taxon>
        <taxon>Lachnocladiaceae</taxon>
        <taxon>Vararia</taxon>
    </lineage>
</organism>
<accession>A0ACB8QY73</accession>
<reference evidence="1" key="2">
    <citation type="journal article" date="2022" name="New Phytol.">
        <title>Evolutionary transition to the ectomycorrhizal habit in the genomes of a hyperdiverse lineage of mushroom-forming fungi.</title>
        <authorList>
            <person name="Looney B."/>
            <person name="Miyauchi S."/>
            <person name="Morin E."/>
            <person name="Drula E."/>
            <person name="Courty P.E."/>
            <person name="Kohler A."/>
            <person name="Kuo A."/>
            <person name="LaButti K."/>
            <person name="Pangilinan J."/>
            <person name="Lipzen A."/>
            <person name="Riley R."/>
            <person name="Andreopoulos W."/>
            <person name="He G."/>
            <person name="Johnson J."/>
            <person name="Nolan M."/>
            <person name="Tritt A."/>
            <person name="Barry K.W."/>
            <person name="Grigoriev I.V."/>
            <person name="Nagy L.G."/>
            <person name="Hibbett D."/>
            <person name="Henrissat B."/>
            <person name="Matheny P.B."/>
            <person name="Labbe J."/>
            <person name="Martin F.M."/>
        </authorList>
    </citation>
    <scope>NUCLEOTIDE SEQUENCE</scope>
    <source>
        <strain evidence="1">EC-137</strain>
    </source>
</reference>
<keyword evidence="2" id="KW-1185">Reference proteome</keyword>
<gene>
    <name evidence="1" type="ORF">K488DRAFT_75921</name>
</gene>
<dbReference type="Proteomes" id="UP000814128">
    <property type="component" value="Unassembled WGS sequence"/>
</dbReference>
<evidence type="ECO:0000313" key="2">
    <source>
        <dbReference type="Proteomes" id="UP000814128"/>
    </source>
</evidence>
<comment type="caution">
    <text evidence="1">The sequence shown here is derived from an EMBL/GenBank/DDBJ whole genome shotgun (WGS) entry which is preliminary data.</text>
</comment>
<evidence type="ECO:0000313" key="1">
    <source>
        <dbReference type="EMBL" id="KAI0036532.1"/>
    </source>
</evidence>